<proteinExistence type="predicted"/>
<name>S7PPN6_GLOTA</name>
<dbReference type="HOGENOM" id="CLU_1678090_0_0_1"/>
<feature type="compositionally biased region" description="Acidic residues" evidence="1">
    <location>
        <begin position="70"/>
        <end position="89"/>
    </location>
</feature>
<keyword evidence="3" id="KW-1185">Reference proteome</keyword>
<protein>
    <submittedName>
        <fullName evidence="2">Uncharacterized protein</fullName>
    </submittedName>
</protein>
<sequence length="157" mass="17853">MHDGLVLNETSSVLDNQLPLRTVASFLVELIQLLNNLIRIVKMLHEERLKGHFSKDCPTRPKERMRAMDDDQGEDVAETVQPDIEDEYGAPEGDGLAEPLEEDEYDLYNQEYDGDQYDDGEPDSDDRIGLMHYEDDEANIADFILSDDGESPYESPS</sequence>
<evidence type="ECO:0000313" key="2">
    <source>
        <dbReference type="EMBL" id="EPQ49831.1"/>
    </source>
</evidence>
<evidence type="ECO:0000256" key="1">
    <source>
        <dbReference type="SAM" id="MobiDB-lite"/>
    </source>
</evidence>
<dbReference type="AlphaFoldDB" id="S7PPN6"/>
<dbReference type="RefSeq" id="XP_007871714.1">
    <property type="nucleotide sequence ID" value="XM_007873523.1"/>
</dbReference>
<dbReference type="OrthoDB" id="3314314at2759"/>
<dbReference type="GeneID" id="19303085"/>
<feature type="compositionally biased region" description="Basic and acidic residues" evidence="1">
    <location>
        <begin position="54"/>
        <end position="69"/>
    </location>
</feature>
<dbReference type="EMBL" id="KB469579">
    <property type="protein sequence ID" value="EPQ49831.1"/>
    <property type="molecule type" value="Genomic_DNA"/>
</dbReference>
<organism evidence="2 3">
    <name type="scientific">Gloeophyllum trabeum (strain ATCC 11539 / FP-39264 / Madison 617)</name>
    <name type="common">Brown rot fungus</name>
    <dbReference type="NCBI Taxonomy" id="670483"/>
    <lineage>
        <taxon>Eukaryota</taxon>
        <taxon>Fungi</taxon>
        <taxon>Dikarya</taxon>
        <taxon>Basidiomycota</taxon>
        <taxon>Agaricomycotina</taxon>
        <taxon>Agaricomycetes</taxon>
        <taxon>Gloeophyllales</taxon>
        <taxon>Gloeophyllaceae</taxon>
        <taxon>Gloeophyllum</taxon>
    </lineage>
</organism>
<evidence type="ECO:0000313" key="3">
    <source>
        <dbReference type="Proteomes" id="UP000030669"/>
    </source>
</evidence>
<dbReference type="Proteomes" id="UP000030669">
    <property type="component" value="Unassembled WGS sequence"/>
</dbReference>
<feature type="region of interest" description="Disordered" evidence="1">
    <location>
        <begin position="54"/>
        <end position="129"/>
    </location>
</feature>
<gene>
    <name evidence="2" type="ORF">GLOTRDRAFT_134560</name>
</gene>
<accession>S7PPN6</accession>
<feature type="compositionally biased region" description="Acidic residues" evidence="1">
    <location>
        <begin position="99"/>
        <end position="124"/>
    </location>
</feature>
<reference evidence="2 3" key="1">
    <citation type="journal article" date="2012" name="Science">
        <title>The Paleozoic origin of enzymatic lignin decomposition reconstructed from 31 fungal genomes.</title>
        <authorList>
            <person name="Floudas D."/>
            <person name="Binder M."/>
            <person name="Riley R."/>
            <person name="Barry K."/>
            <person name="Blanchette R.A."/>
            <person name="Henrissat B."/>
            <person name="Martinez A.T."/>
            <person name="Otillar R."/>
            <person name="Spatafora J.W."/>
            <person name="Yadav J.S."/>
            <person name="Aerts A."/>
            <person name="Benoit I."/>
            <person name="Boyd A."/>
            <person name="Carlson A."/>
            <person name="Copeland A."/>
            <person name="Coutinho P.M."/>
            <person name="de Vries R.P."/>
            <person name="Ferreira P."/>
            <person name="Findley K."/>
            <person name="Foster B."/>
            <person name="Gaskell J."/>
            <person name="Glotzer D."/>
            <person name="Gorecki P."/>
            <person name="Heitman J."/>
            <person name="Hesse C."/>
            <person name="Hori C."/>
            <person name="Igarashi K."/>
            <person name="Jurgens J.A."/>
            <person name="Kallen N."/>
            <person name="Kersten P."/>
            <person name="Kohler A."/>
            <person name="Kuees U."/>
            <person name="Kumar T.K.A."/>
            <person name="Kuo A."/>
            <person name="LaButti K."/>
            <person name="Larrondo L.F."/>
            <person name="Lindquist E."/>
            <person name="Ling A."/>
            <person name="Lombard V."/>
            <person name="Lucas S."/>
            <person name="Lundell T."/>
            <person name="Martin R."/>
            <person name="McLaughlin D.J."/>
            <person name="Morgenstern I."/>
            <person name="Morin E."/>
            <person name="Murat C."/>
            <person name="Nagy L.G."/>
            <person name="Nolan M."/>
            <person name="Ohm R.A."/>
            <person name="Patyshakuliyeva A."/>
            <person name="Rokas A."/>
            <person name="Ruiz-Duenas F.J."/>
            <person name="Sabat G."/>
            <person name="Salamov A."/>
            <person name="Samejima M."/>
            <person name="Schmutz J."/>
            <person name="Slot J.C."/>
            <person name="St John F."/>
            <person name="Stenlid J."/>
            <person name="Sun H."/>
            <person name="Sun S."/>
            <person name="Syed K."/>
            <person name="Tsang A."/>
            <person name="Wiebenga A."/>
            <person name="Young D."/>
            <person name="Pisabarro A."/>
            <person name="Eastwood D.C."/>
            <person name="Martin F."/>
            <person name="Cullen D."/>
            <person name="Grigoriev I.V."/>
            <person name="Hibbett D.S."/>
        </authorList>
    </citation>
    <scope>NUCLEOTIDE SEQUENCE [LARGE SCALE GENOMIC DNA]</scope>
    <source>
        <strain evidence="2 3">ATCC 11539</strain>
    </source>
</reference>
<dbReference type="KEGG" id="gtr:GLOTRDRAFT_134560"/>